<evidence type="ECO:0000256" key="2">
    <source>
        <dbReference type="ARBA" id="ARBA00022679"/>
    </source>
</evidence>
<protein>
    <recommendedName>
        <fullName evidence="5">Release factor glutamine methyltransferase</fullName>
        <shortName evidence="5">RF MTase</shortName>
        <ecNumber evidence="5">2.1.1.297</ecNumber>
    </recommendedName>
    <alternativeName>
        <fullName evidence="5">N5-glutamine methyltransferase PrmC</fullName>
    </alternativeName>
    <alternativeName>
        <fullName evidence="5">Protein-(glutamine-N5) MTase PrmC</fullName>
    </alternativeName>
    <alternativeName>
        <fullName evidence="5">Protein-glutamine N-methyltransferase PrmC</fullName>
    </alternativeName>
</protein>
<dbReference type="PANTHER" id="PTHR18895">
    <property type="entry name" value="HEMK METHYLTRANSFERASE"/>
    <property type="match status" value="1"/>
</dbReference>
<evidence type="ECO:0000259" key="6">
    <source>
        <dbReference type="Pfam" id="PF05175"/>
    </source>
</evidence>
<dbReference type="GO" id="GO:0102559">
    <property type="term" value="F:peptide chain release factor N(5)-glutamine methyltransferase activity"/>
    <property type="evidence" value="ECO:0007669"/>
    <property type="project" value="UniProtKB-EC"/>
</dbReference>
<evidence type="ECO:0000313" key="8">
    <source>
        <dbReference type="EMBL" id="KKO71155.1"/>
    </source>
</evidence>
<sequence>MATSPGGQAVPAGACSIREAMAACDLPRLESRMLLSELLGRPHAWLVAHDSDPLPAGVASRFETLARRRREGEPMAYLLGMREFMGHEFHVTPAVLIPRPDTEVLVEQGLRELARLGPGARVLDMGTGSGAIAVSLALAAPQAHVTASDASAEALAVARENARRLGATVEFVAGDWFAALQQEARYDLIVSNPPYVAAADPHLDQGDVRYEPRMALTDGADGLADIRSIAAGAPAWLNPGGTLWLEHGWDQAVAVREILSEAGFRQVNSHADLAGIDRISGGYL</sequence>
<feature type="binding site" evidence="5">
    <location>
        <position position="192"/>
    </location>
    <ligand>
        <name>S-adenosyl-L-methionine</name>
        <dbReference type="ChEBI" id="CHEBI:59789"/>
    </ligand>
</feature>
<dbReference type="SUPFAM" id="SSF53335">
    <property type="entry name" value="S-adenosyl-L-methionine-dependent methyltransferases"/>
    <property type="match status" value="1"/>
</dbReference>
<dbReference type="Pfam" id="PF17827">
    <property type="entry name" value="PrmC_N"/>
    <property type="match status" value="1"/>
</dbReference>
<keyword evidence="1 5" id="KW-0489">Methyltransferase</keyword>
<keyword evidence="2 5" id="KW-0808">Transferase</keyword>
<dbReference type="Gene3D" id="1.10.8.10">
    <property type="entry name" value="DNA helicase RuvA subunit, C-terminal domain"/>
    <property type="match status" value="1"/>
</dbReference>
<feature type="binding site" evidence="5">
    <location>
        <position position="149"/>
    </location>
    <ligand>
        <name>S-adenosyl-L-methionine</name>
        <dbReference type="ChEBI" id="CHEBI:59789"/>
    </ligand>
</feature>
<dbReference type="Proteomes" id="UP000078084">
    <property type="component" value="Unassembled WGS sequence"/>
</dbReference>
<comment type="catalytic activity">
    <reaction evidence="4 5">
        <text>L-glutaminyl-[peptide chain release factor] + S-adenosyl-L-methionine = N(5)-methyl-L-glutaminyl-[peptide chain release factor] + S-adenosyl-L-homocysteine + H(+)</text>
        <dbReference type="Rhea" id="RHEA:42896"/>
        <dbReference type="Rhea" id="RHEA-COMP:10271"/>
        <dbReference type="Rhea" id="RHEA-COMP:10272"/>
        <dbReference type="ChEBI" id="CHEBI:15378"/>
        <dbReference type="ChEBI" id="CHEBI:30011"/>
        <dbReference type="ChEBI" id="CHEBI:57856"/>
        <dbReference type="ChEBI" id="CHEBI:59789"/>
        <dbReference type="ChEBI" id="CHEBI:61891"/>
        <dbReference type="EC" id="2.1.1.297"/>
    </reaction>
</comment>
<dbReference type="InterPro" id="IPR040758">
    <property type="entry name" value="PrmC_N"/>
</dbReference>
<dbReference type="InterPro" id="IPR029063">
    <property type="entry name" value="SAM-dependent_MTases_sf"/>
</dbReference>
<dbReference type="InterPro" id="IPR002052">
    <property type="entry name" value="DNA_methylase_N6_adenine_CS"/>
</dbReference>
<dbReference type="GO" id="GO:0003676">
    <property type="term" value="F:nucleic acid binding"/>
    <property type="evidence" value="ECO:0007669"/>
    <property type="project" value="InterPro"/>
</dbReference>
<evidence type="ECO:0000256" key="3">
    <source>
        <dbReference type="ARBA" id="ARBA00022691"/>
    </source>
</evidence>
<dbReference type="InterPro" id="IPR050320">
    <property type="entry name" value="N5-glutamine_MTase"/>
</dbReference>
<dbReference type="GO" id="GO:0032259">
    <property type="term" value="P:methylation"/>
    <property type="evidence" value="ECO:0007669"/>
    <property type="project" value="UniProtKB-KW"/>
</dbReference>
<comment type="similarity">
    <text evidence="5">Belongs to the protein N5-glutamine methyltransferase family. PrmC subfamily.</text>
</comment>
<dbReference type="Gene3D" id="3.40.50.150">
    <property type="entry name" value="Vaccinia Virus protein VP39"/>
    <property type="match status" value="1"/>
</dbReference>
<comment type="caution">
    <text evidence="8">The sequence shown here is derived from an EMBL/GenBank/DDBJ whole genome shotgun (WGS) entry which is preliminary data.</text>
</comment>
<dbReference type="NCBIfam" id="TIGR00536">
    <property type="entry name" value="hemK_fam"/>
    <property type="match status" value="1"/>
</dbReference>
<name>A0A171KQI8_9BURK</name>
<feature type="domain" description="Release factor glutamine methyltransferase N-terminal" evidence="7">
    <location>
        <begin position="22"/>
        <end position="80"/>
    </location>
</feature>
<reference evidence="8 9" key="1">
    <citation type="submission" date="2015-04" db="EMBL/GenBank/DDBJ databases">
        <title>Genome sequence of Kerstersia gyiorum CG1.</title>
        <authorList>
            <person name="Greninger A.L."/>
            <person name="Kozyreva V."/>
            <person name="Chaturvedi V."/>
        </authorList>
    </citation>
    <scope>NUCLEOTIDE SEQUENCE [LARGE SCALE GENOMIC DNA]</scope>
    <source>
        <strain evidence="8 9">CG1</strain>
    </source>
</reference>
<evidence type="ECO:0000256" key="1">
    <source>
        <dbReference type="ARBA" id="ARBA00022603"/>
    </source>
</evidence>
<accession>A0A171KQI8</accession>
<dbReference type="FunFam" id="3.40.50.150:FF:000053">
    <property type="entry name" value="Release factor glutamine methyltransferase"/>
    <property type="match status" value="1"/>
</dbReference>
<dbReference type="RefSeq" id="WP_068372858.1">
    <property type="nucleotide sequence ID" value="NZ_LBNE01000009.1"/>
</dbReference>
<dbReference type="InterPro" id="IPR004556">
    <property type="entry name" value="HemK-like"/>
</dbReference>
<comment type="function">
    <text evidence="5">Methylates the class 1 translation termination release factors RF1/PrfA and RF2/PrfB on the glutamine residue of the universally conserved GGQ motif.</text>
</comment>
<dbReference type="AlphaFoldDB" id="A0A171KQI8"/>
<evidence type="ECO:0000259" key="7">
    <source>
        <dbReference type="Pfam" id="PF17827"/>
    </source>
</evidence>
<dbReference type="InterPro" id="IPR007848">
    <property type="entry name" value="Small_mtfrase_dom"/>
</dbReference>
<dbReference type="EMBL" id="LBNE01000009">
    <property type="protein sequence ID" value="KKO71155.1"/>
    <property type="molecule type" value="Genomic_DNA"/>
</dbReference>
<dbReference type="STRING" id="206506.AAV32_12930"/>
<evidence type="ECO:0000256" key="5">
    <source>
        <dbReference type="HAMAP-Rule" id="MF_02126"/>
    </source>
</evidence>
<evidence type="ECO:0000256" key="4">
    <source>
        <dbReference type="ARBA" id="ARBA00048391"/>
    </source>
</evidence>
<dbReference type="PANTHER" id="PTHR18895:SF74">
    <property type="entry name" value="MTRF1L RELEASE FACTOR GLUTAMINE METHYLTRANSFERASE"/>
    <property type="match status" value="1"/>
</dbReference>
<gene>
    <name evidence="5" type="primary">prmC</name>
    <name evidence="8" type="ORF">AAV32_12930</name>
</gene>
<feature type="domain" description="Methyltransferase small" evidence="6">
    <location>
        <begin position="118"/>
        <end position="200"/>
    </location>
</feature>
<feature type="binding site" evidence="5">
    <location>
        <begin position="192"/>
        <end position="195"/>
    </location>
    <ligand>
        <name>substrate</name>
    </ligand>
</feature>
<dbReference type="NCBIfam" id="TIGR03534">
    <property type="entry name" value="RF_mod_PrmC"/>
    <property type="match status" value="1"/>
</dbReference>
<dbReference type="CDD" id="cd02440">
    <property type="entry name" value="AdoMet_MTases"/>
    <property type="match status" value="1"/>
</dbReference>
<dbReference type="PATRIC" id="fig|206506.3.peg.2749"/>
<dbReference type="PROSITE" id="PS00092">
    <property type="entry name" value="N6_MTASE"/>
    <property type="match status" value="1"/>
</dbReference>
<proteinExistence type="inferred from homology"/>
<keyword evidence="9" id="KW-1185">Reference proteome</keyword>
<keyword evidence="3 5" id="KW-0949">S-adenosyl-L-methionine</keyword>
<dbReference type="HAMAP" id="MF_02126">
    <property type="entry name" value="RF_methyltr_PrmC"/>
    <property type="match status" value="1"/>
</dbReference>
<dbReference type="EC" id="2.1.1.297" evidence="5"/>
<dbReference type="Pfam" id="PF05175">
    <property type="entry name" value="MTS"/>
    <property type="match status" value="1"/>
</dbReference>
<feature type="binding site" evidence="5">
    <location>
        <begin position="126"/>
        <end position="130"/>
    </location>
    <ligand>
        <name>S-adenosyl-L-methionine</name>
        <dbReference type="ChEBI" id="CHEBI:59789"/>
    </ligand>
</feature>
<dbReference type="InterPro" id="IPR019874">
    <property type="entry name" value="RF_methyltr_PrmC"/>
</dbReference>
<evidence type="ECO:0000313" key="9">
    <source>
        <dbReference type="Proteomes" id="UP000078084"/>
    </source>
</evidence>
<feature type="binding site" evidence="5">
    <location>
        <position position="176"/>
    </location>
    <ligand>
        <name>S-adenosyl-L-methionine</name>
        <dbReference type="ChEBI" id="CHEBI:59789"/>
    </ligand>
</feature>
<organism evidence="8 9">
    <name type="scientific">Kerstersia gyiorum</name>
    <dbReference type="NCBI Taxonomy" id="206506"/>
    <lineage>
        <taxon>Bacteria</taxon>
        <taxon>Pseudomonadati</taxon>
        <taxon>Pseudomonadota</taxon>
        <taxon>Betaproteobacteria</taxon>
        <taxon>Burkholderiales</taxon>
        <taxon>Alcaligenaceae</taxon>
        <taxon>Kerstersia</taxon>
    </lineage>
</organism>